<keyword evidence="1" id="KW-0472">Membrane</keyword>
<proteinExistence type="predicted"/>
<accession>A0A967F0B6</accession>
<dbReference type="PROSITE" id="PS50206">
    <property type="entry name" value="RHODANESE_3"/>
    <property type="match status" value="1"/>
</dbReference>
<dbReference type="PANTHER" id="PTHR44086:SF10">
    <property type="entry name" value="THIOSULFATE SULFURTRANSFERASE_RHODANESE-LIKE DOMAIN-CONTAINING PROTEIN 3"/>
    <property type="match status" value="1"/>
</dbReference>
<dbReference type="SUPFAM" id="SSF52821">
    <property type="entry name" value="Rhodanese/Cell cycle control phosphatase"/>
    <property type="match status" value="1"/>
</dbReference>
<comment type="caution">
    <text evidence="3">The sequence shown here is derived from an EMBL/GenBank/DDBJ whole genome shotgun (WGS) entry which is preliminary data.</text>
</comment>
<name>A0A967F0B6_9PROT</name>
<dbReference type="InterPro" id="IPR001763">
    <property type="entry name" value="Rhodanese-like_dom"/>
</dbReference>
<dbReference type="RefSeq" id="WP_167227582.1">
    <property type="nucleotide sequence ID" value="NZ_JAAQPH010000015.1"/>
</dbReference>
<dbReference type="GO" id="GO:0004792">
    <property type="term" value="F:thiosulfate-cyanide sulfurtransferase activity"/>
    <property type="evidence" value="ECO:0007669"/>
    <property type="project" value="TreeGrafter"/>
</dbReference>
<evidence type="ECO:0000313" key="3">
    <source>
        <dbReference type="EMBL" id="NIA70704.1"/>
    </source>
</evidence>
<dbReference type="Gene3D" id="3.40.250.10">
    <property type="entry name" value="Rhodanese-like domain"/>
    <property type="match status" value="1"/>
</dbReference>
<gene>
    <name evidence="3" type="ORF">HBA54_19070</name>
</gene>
<organism evidence="3 4">
    <name type="scientific">Pelagibius litoralis</name>
    <dbReference type="NCBI Taxonomy" id="374515"/>
    <lineage>
        <taxon>Bacteria</taxon>
        <taxon>Pseudomonadati</taxon>
        <taxon>Pseudomonadota</taxon>
        <taxon>Alphaproteobacteria</taxon>
        <taxon>Rhodospirillales</taxon>
        <taxon>Rhodovibrionaceae</taxon>
        <taxon>Pelagibius</taxon>
    </lineage>
</organism>
<evidence type="ECO:0000313" key="4">
    <source>
        <dbReference type="Proteomes" id="UP000761264"/>
    </source>
</evidence>
<dbReference type="InterPro" id="IPR036873">
    <property type="entry name" value="Rhodanese-like_dom_sf"/>
</dbReference>
<keyword evidence="4" id="KW-1185">Reference proteome</keyword>
<keyword evidence="1" id="KW-1133">Transmembrane helix</keyword>
<dbReference type="EMBL" id="JAAQPH010000015">
    <property type="protein sequence ID" value="NIA70704.1"/>
    <property type="molecule type" value="Genomic_DNA"/>
</dbReference>
<feature type="transmembrane region" description="Helical" evidence="1">
    <location>
        <begin position="117"/>
        <end position="139"/>
    </location>
</feature>
<dbReference type="PANTHER" id="PTHR44086">
    <property type="entry name" value="THIOSULFATE SULFURTRANSFERASE RDL2, MITOCHONDRIAL-RELATED"/>
    <property type="match status" value="1"/>
</dbReference>
<dbReference type="Pfam" id="PF00581">
    <property type="entry name" value="Rhodanese"/>
    <property type="match status" value="1"/>
</dbReference>
<evidence type="ECO:0000259" key="2">
    <source>
        <dbReference type="PROSITE" id="PS50206"/>
    </source>
</evidence>
<protein>
    <submittedName>
        <fullName evidence="3">DUF2892 domain-containing protein</fullName>
    </submittedName>
</protein>
<dbReference type="Gene3D" id="6.10.140.1340">
    <property type="match status" value="1"/>
</dbReference>
<dbReference type="InterPro" id="IPR021309">
    <property type="entry name" value="YgaP-like_TM"/>
</dbReference>
<dbReference type="SMART" id="SM00450">
    <property type="entry name" value="RHOD"/>
    <property type="match status" value="1"/>
</dbReference>
<keyword evidence="1" id="KW-0812">Transmembrane</keyword>
<dbReference type="AlphaFoldDB" id="A0A967F0B6"/>
<dbReference type="Pfam" id="PF11127">
    <property type="entry name" value="YgaP-like_TM"/>
    <property type="match status" value="1"/>
</dbReference>
<dbReference type="Proteomes" id="UP000761264">
    <property type="component" value="Unassembled WGS sequence"/>
</dbReference>
<reference evidence="3" key="1">
    <citation type="submission" date="2020-03" db="EMBL/GenBank/DDBJ databases">
        <title>Genome of Pelagibius litoralis DSM 21314T.</title>
        <authorList>
            <person name="Wang G."/>
        </authorList>
    </citation>
    <scope>NUCLEOTIDE SEQUENCE</scope>
    <source>
        <strain evidence="3">DSM 21314</strain>
    </source>
</reference>
<feature type="transmembrane region" description="Helical" evidence="1">
    <location>
        <begin position="145"/>
        <end position="167"/>
    </location>
</feature>
<evidence type="ECO:0000256" key="1">
    <source>
        <dbReference type="SAM" id="Phobius"/>
    </source>
</evidence>
<feature type="domain" description="Rhodanese" evidence="2">
    <location>
        <begin position="17"/>
        <end position="105"/>
    </location>
</feature>
<sequence>MTALNKISAGEAATLLDSGKAILVDIRESDEFAREHVPSAHHVPLSGFDAADFPEEHDKVAIFHCASGARTAEAAPHILGTAFAEVYQLNGGLAGWKKAGLQTIVNRKMPISIQRQVQMTAGMMVLIGVILGFAVSPWFFALSGFVGAGLTFAGLSGTCAMATLLGLMPWNRRVLA</sequence>